<dbReference type="InterPro" id="IPR036770">
    <property type="entry name" value="Ankyrin_rpt-contain_sf"/>
</dbReference>
<reference evidence="1" key="3">
    <citation type="submission" date="2023-05" db="EMBL/GenBank/DDBJ databases">
        <authorList>
            <person name="Smith C.H."/>
        </authorList>
    </citation>
    <scope>NUCLEOTIDE SEQUENCE</scope>
    <source>
        <strain evidence="1">CHS0354</strain>
        <tissue evidence="1">Mantle</tissue>
    </source>
</reference>
<dbReference type="EMBL" id="JAEAOA010000395">
    <property type="protein sequence ID" value="KAK3592537.1"/>
    <property type="molecule type" value="Genomic_DNA"/>
</dbReference>
<reference evidence="1" key="2">
    <citation type="journal article" date="2021" name="Genome Biol. Evol.">
        <title>Developing a high-quality reference genome for a parasitic bivalve with doubly uniparental inheritance (Bivalvia: Unionida).</title>
        <authorList>
            <person name="Smith C.H."/>
        </authorList>
    </citation>
    <scope>NUCLEOTIDE SEQUENCE</scope>
    <source>
        <strain evidence="1">CHS0354</strain>
        <tissue evidence="1">Mantle</tissue>
    </source>
</reference>
<name>A0AAE0SIC9_9BIVA</name>
<reference evidence="1" key="1">
    <citation type="journal article" date="2021" name="Genome Biol. Evol.">
        <title>A High-Quality Reference Genome for a Parasitic Bivalve with Doubly Uniparental Inheritance (Bivalvia: Unionida).</title>
        <authorList>
            <person name="Smith C.H."/>
        </authorList>
    </citation>
    <scope>NUCLEOTIDE SEQUENCE</scope>
    <source>
        <strain evidence="1">CHS0354</strain>
    </source>
</reference>
<evidence type="ECO:0000313" key="1">
    <source>
        <dbReference type="EMBL" id="KAK3592537.1"/>
    </source>
</evidence>
<dbReference type="Gene3D" id="1.25.40.20">
    <property type="entry name" value="Ankyrin repeat-containing domain"/>
    <property type="match status" value="1"/>
</dbReference>
<dbReference type="Proteomes" id="UP001195483">
    <property type="component" value="Unassembled WGS sequence"/>
</dbReference>
<protein>
    <submittedName>
        <fullName evidence="1">Uncharacterized protein</fullName>
    </submittedName>
</protein>
<proteinExistence type="predicted"/>
<accession>A0AAE0SIC9</accession>
<comment type="caution">
    <text evidence="1">The sequence shown here is derived from an EMBL/GenBank/DDBJ whole genome shotgun (WGS) entry which is preliminary data.</text>
</comment>
<organism evidence="1 2">
    <name type="scientific">Potamilus streckersoni</name>
    <dbReference type="NCBI Taxonomy" id="2493646"/>
    <lineage>
        <taxon>Eukaryota</taxon>
        <taxon>Metazoa</taxon>
        <taxon>Spiralia</taxon>
        <taxon>Lophotrochozoa</taxon>
        <taxon>Mollusca</taxon>
        <taxon>Bivalvia</taxon>
        <taxon>Autobranchia</taxon>
        <taxon>Heteroconchia</taxon>
        <taxon>Palaeoheterodonta</taxon>
        <taxon>Unionida</taxon>
        <taxon>Unionoidea</taxon>
        <taxon>Unionidae</taxon>
        <taxon>Ambleminae</taxon>
        <taxon>Lampsilini</taxon>
        <taxon>Potamilus</taxon>
    </lineage>
</organism>
<evidence type="ECO:0000313" key="2">
    <source>
        <dbReference type="Proteomes" id="UP001195483"/>
    </source>
</evidence>
<gene>
    <name evidence="1" type="ORF">CHS0354_005595</name>
</gene>
<sequence>MAMHFACLKSKLDVLQLLKDTLKKGDINTINIEDDSICGTALHMSMDGQVDPLLAKPLLSFGADPNALDAKGSPVLHELILSAFDDLEDDFECEAYMKSI</sequence>
<keyword evidence="2" id="KW-1185">Reference proteome</keyword>
<dbReference type="SUPFAM" id="SSF48403">
    <property type="entry name" value="Ankyrin repeat"/>
    <property type="match status" value="1"/>
</dbReference>
<dbReference type="AlphaFoldDB" id="A0AAE0SIC9"/>